<dbReference type="Gene3D" id="2.60.40.10">
    <property type="entry name" value="Immunoglobulins"/>
    <property type="match status" value="1"/>
</dbReference>
<reference evidence="9" key="2">
    <citation type="submission" date="2025-08" db="UniProtKB">
        <authorList>
            <consortium name="Ensembl"/>
        </authorList>
    </citation>
    <scope>IDENTIFICATION</scope>
</reference>
<dbReference type="Ensembl" id="ENSCHIT00000022564.1">
    <property type="protein sequence ID" value="ENSCHIP00000014765.1"/>
    <property type="gene ID" value="ENSCHIG00000015670.1"/>
</dbReference>
<dbReference type="GO" id="GO:0042605">
    <property type="term" value="F:peptide antigen binding"/>
    <property type="evidence" value="ECO:0007669"/>
    <property type="project" value="TreeGrafter"/>
</dbReference>
<evidence type="ECO:0000256" key="2">
    <source>
        <dbReference type="ARBA" id="ARBA00022859"/>
    </source>
</evidence>
<evidence type="ECO:0000256" key="3">
    <source>
        <dbReference type="ARBA" id="ARBA00023130"/>
    </source>
</evidence>
<keyword evidence="10" id="KW-1185">Reference proteome</keyword>
<accession>A0A452ERP7</accession>
<dbReference type="PANTHER" id="PTHR19343">
    <property type="entry name" value="T CELL RECEPTOR ALPHA VARIABLE 1-2"/>
    <property type="match status" value="1"/>
</dbReference>
<name>A0A452ERP7_CAPHI</name>
<gene>
    <name evidence="9" type="primary">TRAV36DV7</name>
</gene>
<dbReference type="AlphaFoldDB" id="A0A452ERP7"/>
<keyword evidence="3" id="KW-1064">Adaptive immunity</keyword>
<dbReference type="GO" id="GO:0002250">
    <property type="term" value="P:adaptive immune response"/>
    <property type="evidence" value="ECO:0007669"/>
    <property type="project" value="UniProtKB-KW"/>
</dbReference>
<keyword evidence="1 7" id="KW-0732">Signal</keyword>
<dbReference type="PROSITE" id="PS50835">
    <property type="entry name" value="IG_LIKE"/>
    <property type="match status" value="1"/>
</dbReference>
<dbReference type="EMBL" id="LWLT01000010">
    <property type="status" value="NOT_ANNOTATED_CDS"/>
    <property type="molecule type" value="Genomic_DNA"/>
</dbReference>
<evidence type="ECO:0000259" key="8">
    <source>
        <dbReference type="PROSITE" id="PS50835"/>
    </source>
</evidence>
<organism evidence="9 10">
    <name type="scientific">Capra hircus</name>
    <name type="common">Goat</name>
    <dbReference type="NCBI Taxonomy" id="9925"/>
    <lineage>
        <taxon>Eukaryota</taxon>
        <taxon>Metazoa</taxon>
        <taxon>Chordata</taxon>
        <taxon>Craniata</taxon>
        <taxon>Vertebrata</taxon>
        <taxon>Euteleostomi</taxon>
        <taxon>Mammalia</taxon>
        <taxon>Eutheria</taxon>
        <taxon>Laurasiatheria</taxon>
        <taxon>Artiodactyla</taxon>
        <taxon>Ruminantia</taxon>
        <taxon>Pecora</taxon>
        <taxon>Bovidae</taxon>
        <taxon>Caprinae</taxon>
        <taxon>Capra</taxon>
    </lineage>
</organism>
<dbReference type="InterPro" id="IPR007110">
    <property type="entry name" value="Ig-like_dom"/>
</dbReference>
<evidence type="ECO:0000256" key="6">
    <source>
        <dbReference type="ARBA" id="ARBA00043266"/>
    </source>
</evidence>
<evidence type="ECO:0000256" key="4">
    <source>
        <dbReference type="ARBA" id="ARBA00023170"/>
    </source>
</evidence>
<evidence type="ECO:0000256" key="1">
    <source>
        <dbReference type="ARBA" id="ARBA00022729"/>
    </source>
</evidence>
<dbReference type="SUPFAM" id="SSF48726">
    <property type="entry name" value="Immunoglobulin"/>
    <property type="match status" value="1"/>
</dbReference>
<feature type="domain" description="Ig-like" evidence="8">
    <location>
        <begin position="5"/>
        <end position="136"/>
    </location>
</feature>
<evidence type="ECO:0000256" key="7">
    <source>
        <dbReference type="SAM" id="SignalP"/>
    </source>
</evidence>
<evidence type="ECO:0000256" key="5">
    <source>
        <dbReference type="ARBA" id="ARBA00023319"/>
    </source>
</evidence>
<keyword evidence="6" id="KW-1279">T cell receptor</keyword>
<dbReference type="STRING" id="9925.ENSCHIP00000014765"/>
<feature type="chain" id="PRO_5019159339" evidence="7">
    <location>
        <begin position="22"/>
        <end position="140"/>
    </location>
</feature>
<dbReference type="SMART" id="SM00409">
    <property type="entry name" value="IG"/>
    <property type="match status" value="1"/>
</dbReference>
<dbReference type="InterPro" id="IPR003599">
    <property type="entry name" value="Ig_sub"/>
</dbReference>
<dbReference type="Proteomes" id="UP000291000">
    <property type="component" value="Chromosome 10"/>
</dbReference>
<sequence length="140" mass="15554">METWPRALLVIFWLQLSFVKSDDDVMQSPSSLIVLEGSNATLSCSYKVTNFQSLHWYKQEEKVPTFLFALISTGIEKTSGRLRGTLDRKELLSTLHITVTKPGDSATYLCAVEAQCFLGTCSLDPNATTEAPATVRWVSC</sequence>
<evidence type="ECO:0000313" key="10">
    <source>
        <dbReference type="Proteomes" id="UP000291000"/>
    </source>
</evidence>
<dbReference type="SMART" id="SM00406">
    <property type="entry name" value="IGv"/>
    <property type="match status" value="1"/>
</dbReference>
<reference evidence="9 10" key="1">
    <citation type="submission" date="2016-04" db="EMBL/GenBank/DDBJ databases">
        <title>Polished mammalian reference genomes with single-molecule sequencing and chromosome conformation capture applied to the Capra hircus genome.</title>
        <authorList>
            <person name="Bickhart D.M."/>
            <person name="Koren S."/>
            <person name="Rosen B."/>
            <person name="Hastie A."/>
            <person name="Liachko I."/>
            <person name="Sullivan S.T."/>
            <person name="Burton J."/>
            <person name="Sayre B.L."/>
            <person name="Huson H.J."/>
            <person name="Lee J."/>
            <person name="Lam E."/>
            <person name="Kelley C.M."/>
            <person name="Hutchison J.L."/>
            <person name="Zhou Y."/>
            <person name="Sun J."/>
            <person name="Crisa A."/>
            <person name="Schwartz J.C."/>
            <person name="Hammond J.A."/>
            <person name="Schroeder S.G."/>
            <person name="Liu G.E."/>
            <person name="Dunham M."/>
            <person name="Shendure J."/>
            <person name="Sonstegard T.S."/>
            <person name="Phillippy A.M."/>
            <person name="Van Tassell C.P."/>
            <person name="Smith T.P."/>
        </authorList>
    </citation>
    <scope>NUCLEOTIDE SEQUENCE [LARGE SCALE GENOMIC DNA]</scope>
</reference>
<dbReference type="GO" id="GO:0042101">
    <property type="term" value="C:T cell receptor complex"/>
    <property type="evidence" value="ECO:0007669"/>
    <property type="project" value="UniProtKB-KW"/>
</dbReference>
<dbReference type="InterPro" id="IPR036179">
    <property type="entry name" value="Ig-like_dom_sf"/>
</dbReference>
<protein>
    <submittedName>
        <fullName evidence="9">T cell receptor alpha variable 36/delta variable 7</fullName>
    </submittedName>
</protein>
<reference evidence="9" key="3">
    <citation type="submission" date="2025-09" db="UniProtKB">
        <authorList>
            <consortium name="Ensembl"/>
        </authorList>
    </citation>
    <scope>IDENTIFICATION</scope>
</reference>
<dbReference type="InterPro" id="IPR013106">
    <property type="entry name" value="Ig_V-set"/>
</dbReference>
<proteinExistence type="predicted"/>
<dbReference type="Bgee" id="ENSCHIG00000015670">
    <property type="expression patterns" value="Expressed in thymus"/>
</dbReference>
<dbReference type="InterPro" id="IPR013783">
    <property type="entry name" value="Ig-like_fold"/>
</dbReference>
<evidence type="ECO:0000313" key="9">
    <source>
        <dbReference type="Ensembl" id="ENSCHIP00000014765.1"/>
    </source>
</evidence>
<keyword evidence="2" id="KW-0391">Immunity</keyword>
<keyword evidence="5" id="KW-0393">Immunoglobulin domain</keyword>
<dbReference type="InterPro" id="IPR051006">
    <property type="entry name" value="TCR_variable_domain"/>
</dbReference>
<dbReference type="GeneTree" id="ENSGT00940000160183"/>
<feature type="signal peptide" evidence="7">
    <location>
        <begin position="1"/>
        <end position="21"/>
    </location>
</feature>
<keyword evidence="4" id="KW-0675">Receptor</keyword>
<dbReference type="OMA" id="CSYEVTN"/>
<dbReference type="Pfam" id="PF07686">
    <property type="entry name" value="V-set"/>
    <property type="match status" value="1"/>
</dbReference>
<dbReference type="PANTHER" id="PTHR19343:SF13">
    <property type="entry name" value="T CELL RECEPTOR ALPHA VARIABLE 21"/>
    <property type="match status" value="1"/>
</dbReference>